<dbReference type="RefSeq" id="WP_027218782.1">
    <property type="nucleotide sequence ID" value="NZ_FOGJ01000014.1"/>
</dbReference>
<dbReference type="AlphaFoldDB" id="A0A1H9TB87"/>
<proteinExistence type="predicted"/>
<dbReference type="Proteomes" id="UP000182584">
    <property type="component" value="Unassembled WGS sequence"/>
</dbReference>
<feature type="transmembrane region" description="Helical" evidence="1">
    <location>
        <begin position="43"/>
        <end position="65"/>
    </location>
</feature>
<feature type="transmembrane region" description="Helical" evidence="1">
    <location>
        <begin position="102"/>
        <end position="121"/>
    </location>
</feature>
<dbReference type="eggNOG" id="ENOG5032SAY">
    <property type="taxonomic scope" value="Bacteria"/>
</dbReference>
<protein>
    <submittedName>
        <fullName evidence="2">Uncharacterized protein</fullName>
    </submittedName>
</protein>
<organism evidence="2 3">
    <name type="scientific">Butyrivibrio fibrisolvens</name>
    <dbReference type="NCBI Taxonomy" id="831"/>
    <lineage>
        <taxon>Bacteria</taxon>
        <taxon>Bacillati</taxon>
        <taxon>Bacillota</taxon>
        <taxon>Clostridia</taxon>
        <taxon>Lachnospirales</taxon>
        <taxon>Lachnospiraceae</taxon>
        <taxon>Butyrivibrio</taxon>
    </lineage>
</organism>
<evidence type="ECO:0000256" key="1">
    <source>
        <dbReference type="SAM" id="Phobius"/>
    </source>
</evidence>
<evidence type="ECO:0000313" key="2">
    <source>
        <dbReference type="EMBL" id="SER94376.1"/>
    </source>
</evidence>
<accession>A0A1H9TB87</accession>
<dbReference type="OrthoDB" id="1829094at2"/>
<name>A0A1H9TB87_BUTFI</name>
<sequence>MIQYFFSNIDTFKDYCGSGVLPLLFIACAIYILVTEKIVWKKMILGVVPLFIIVMFFMPFTRAVFEKVGMEDGTYYRVLWLVPMGVDVAYAFCRLFERRRRLGLVVAITCVIVLSGFSLVYRSVYITKAENRFHIPTAAIDICNLIAPEEGEARVRAACPPELVYFIRQYNTDIMLPYGRDYVEAQWDYWNAVYEQMSIEPGGTYNIEALLETTRQQKCTYVVLNMSIPTDVDPESEGLVLLAQMDGYSIYMDPLVVEES</sequence>
<keyword evidence="1" id="KW-0472">Membrane</keyword>
<feature type="transmembrane region" description="Helical" evidence="1">
    <location>
        <begin position="77"/>
        <end position="95"/>
    </location>
</feature>
<gene>
    <name evidence="2" type="ORF">SAMN04487884_11455</name>
</gene>
<dbReference type="EMBL" id="FOGJ01000014">
    <property type="protein sequence ID" value="SER94376.1"/>
    <property type="molecule type" value="Genomic_DNA"/>
</dbReference>
<keyword evidence="1" id="KW-0812">Transmembrane</keyword>
<feature type="transmembrane region" description="Helical" evidence="1">
    <location>
        <begin position="12"/>
        <end position="34"/>
    </location>
</feature>
<reference evidence="2 3" key="1">
    <citation type="submission" date="2016-10" db="EMBL/GenBank/DDBJ databases">
        <authorList>
            <person name="de Groot N.N."/>
        </authorList>
    </citation>
    <scope>NUCLEOTIDE SEQUENCE [LARGE SCALE GENOMIC DNA]</scope>
    <source>
        <strain evidence="2 3">AR40</strain>
    </source>
</reference>
<keyword evidence="1" id="KW-1133">Transmembrane helix</keyword>
<evidence type="ECO:0000313" key="3">
    <source>
        <dbReference type="Proteomes" id="UP000182584"/>
    </source>
</evidence>